<keyword evidence="4" id="KW-1185">Reference proteome</keyword>
<accession>A0A409V9Y1</accession>
<feature type="transmembrane region" description="Helical" evidence="2">
    <location>
        <begin position="230"/>
        <end position="249"/>
    </location>
</feature>
<evidence type="ECO:0000256" key="1">
    <source>
        <dbReference type="SAM" id="MobiDB-lite"/>
    </source>
</evidence>
<feature type="region of interest" description="Disordered" evidence="1">
    <location>
        <begin position="146"/>
        <end position="165"/>
    </location>
</feature>
<proteinExistence type="predicted"/>
<evidence type="ECO:0000313" key="4">
    <source>
        <dbReference type="Proteomes" id="UP000284842"/>
    </source>
</evidence>
<keyword evidence="2" id="KW-0812">Transmembrane</keyword>
<comment type="caution">
    <text evidence="3">The sequence shown here is derived from an EMBL/GenBank/DDBJ whole genome shotgun (WGS) entry which is preliminary data.</text>
</comment>
<name>A0A409V9Y1_9AGAR</name>
<reference evidence="3 4" key="1">
    <citation type="journal article" date="2018" name="Evol. Lett.">
        <title>Horizontal gene cluster transfer increased hallucinogenic mushroom diversity.</title>
        <authorList>
            <person name="Reynolds H.T."/>
            <person name="Vijayakumar V."/>
            <person name="Gluck-Thaler E."/>
            <person name="Korotkin H.B."/>
            <person name="Matheny P.B."/>
            <person name="Slot J.C."/>
        </authorList>
    </citation>
    <scope>NUCLEOTIDE SEQUENCE [LARGE SCALE GENOMIC DNA]</scope>
    <source>
        <strain evidence="3 4">2629</strain>
    </source>
</reference>
<sequence>MSTETSDHELETLNSDSEIHRVDSGETIESPFGSNLATPNDDDIYAAPGIIERLAASKDLNTYFLPGDTEIASVPNDVQPKDEIQPTTEEVHTSSQQHSPISSLDSTQSVFSPNFSSPETHWTGLESKVGLYSLPNSHIVIEQKSDTMENVDSPSDELRQEVNGSSMEGGSRFKAKLAANCARIVFFLPWCIAVGAVIILSPTSLDSLAVSLGYVESLDGIHRFAYWAEYGYPHIVAFLAFLGLQAWLFPTVGPLVTGGVLGQFVYAWHSFLPDYSVPLGSDDFQMVYHLATSFWFREATFGIRKVENRFYADSTGGQLPTLRLEADFDNE</sequence>
<feature type="compositionally biased region" description="Polar residues" evidence="1">
    <location>
        <begin position="93"/>
        <end position="116"/>
    </location>
</feature>
<evidence type="ECO:0000256" key="2">
    <source>
        <dbReference type="SAM" id="Phobius"/>
    </source>
</evidence>
<keyword evidence="2" id="KW-1133">Transmembrane helix</keyword>
<feature type="compositionally biased region" description="Basic and acidic residues" evidence="1">
    <location>
        <begin position="79"/>
        <end position="92"/>
    </location>
</feature>
<gene>
    <name evidence="3" type="ORF">CVT24_004456</name>
</gene>
<feature type="region of interest" description="Disordered" evidence="1">
    <location>
        <begin position="1"/>
        <end position="40"/>
    </location>
</feature>
<evidence type="ECO:0000313" key="3">
    <source>
        <dbReference type="EMBL" id="PPQ63596.1"/>
    </source>
</evidence>
<feature type="compositionally biased region" description="Basic and acidic residues" evidence="1">
    <location>
        <begin position="1"/>
        <end position="24"/>
    </location>
</feature>
<dbReference type="InParanoid" id="A0A409V9Y1"/>
<feature type="region of interest" description="Disordered" evidence="1">
    <location>
        <begin position="71"/>
        <end position="116"/>
    </location>
</feature>
<organism evidence="3 4">
    <name type="scientific">Panaeolus cyanescens</name>
    <dbReference type="NCBI Taxonomy" id="181874"/>
    <lineage>
        <taxon>Eukaryota</taxon>
        <taxon>Fungi</taxon>
        <taxon>Dikarya</taxon>
        <taxon>Basidiomycota</taxon>
        <taxon>Agaricomycotina</taxon>
        <taxon>Agaricomycetes</taxon>
        <taxon>Agaricomycetidae</taxon>
        <taxon>Agaricales</taxon>
        <taxon>Agaricineae</taxon>
        <taxon>Galeropsidaceae</taxon>
        <taxon>Panaeolus</taxon>
    </lineage>
</organism>
<keyword evidence="2" id="KW-0472">Membrane</keyword>
<dbReference type="Proteomes" id="UP000284842">
    <property type="component" value="Unassembled WGS sequence"/>
</dbReference>
<feature type="transmembrane region" description="Helical" evidence="2">
    <location>
        <begin position="181"/>
        <end position="201"/>
    </location>
</feature>
<dbReference type="AlphaFoldDB" id="A0A409V9Y1"/>
<dbReference type="OrthoDB" id="2752889at2759"/>
<dbReference type="EMBL" id="NHTK01006117">
    <property type="protein sequence ID" value="PPQ63596.1"/>
    <property type="molecule type" value="Genomic_DNA"/>
</dbReference>
<protein>
    <submittedName>
        <fullName evidence="3">Uncharacterized protein</fullName>
    </submittedName>
</protein>